<dbReference type="EMBL" id="OZ075120">
    <property type="protein sequence ID" value="CAL4892085.1"/>
    <property type="molecule type" value="Genomic_DNA"/>
</dbReference>
<dbReference type="Proteomes" id="UP001497457">
    <property type="component" value="Chromosome 10rd"/>
</dbReference>
<dbReference type="AlphaFoldDB" id="A0ABC8VJX3"/>
<accession>A0ABC8VJX3</accession>
<feature type="region of interest" description="Disordered" evidence="1">
    <location>
        <begin position="1"/>
        <end position="50"/>
    </location>
</feature>
<dbReference type="InterPro" id="IPR017451">
    <property type="entry name" value="F-box-assoc_interact_dom"/>
</dbReference>
<organism evidence="3 4">
    <name type="scientific">Urochloa decumbens</name>
    <dbReference type="NCBI Taxonomy" id="240449"/>
    <lineage>
        <taxon>Eukaryota</taxon>
        <taxon>Viridiplantae</taxon>
        <taxon>Streptophyta</taxon>
        <taxon>Embryophyta</taxon>
        <taxon>Tracheophyta</taxon>
        <taxon>Spermatophyta</taxon>
        <taxon>Magnoliopsida</taxon>
        <taxon>Liliopsida</taxon>
        <taxon>Poales</taxon>
        <taxon>Poaceae</taxon>
        <taxon>PACMAD clade</taxon>
        <taxon>Panicoideae</taxon>
        <taxon>Panicodae</taxon>
        <taxon>Paniceae</taxon>
        <taxon>Melinidinae</taxon>
        <taxon>Urochloa</taxon>
    </lineage>
</organism>
<reference evidence="3" key="1">
    <citation type="submission" date="2024-10" db="EMBL/GenBank/DDBJ databases">
        <authorList>
            <person name="Ryan C."/>
        </authorList>
    </citation>
    <scope>NUCLEOTIDE SEQUENCE [LARGE SCALE GENOMIC DNA]</scope>
</reference>
<name>A0ABC8VJX3_9POAL</name>
<feature type="domain" description="F-box protein At3g26010-like beta-propeller" evidence="2">
    <location>
        <begin position="127"/>
        <end position="386"/>
    </location>
</feature>
<dbReference type="PANTHER" id="PTHR35546:SF105">
    <property type="entry name" value="OS05G0139200 PROTEIN"/>
    <property type="match status" value="1"/>
</dbReference>
<feature type="compositionally biased region" description="Acidic residues" evidence="1">
    <location>
        <begin position="13"/>
        <end position="22"/>
    </location>
</feature>
<evidence type="ECO:0000256" key="1">
    <source>
        <dbReference type="SAM" id="MobiDB-lite"/>
    </source>
</evidence>
<keyword evidence="4" id="KW-1185">Reference proteome</keyword>
<proteinExistence type="predicted"/>
<sequence>MAMASDGRRLRIDEEEGPEDADAGPGPDSAAHRRPPRRDPRARAVQVPPPLPVRLPALARAHLTPRQHARLPQTLAGVFYPLPFDPTGGGSLASTPPRYGFVSVSGTSPQFIDPSFSFLPDRERERLIPEDMCNGLLLCRSYRFTDRNEFNYLVLNPALEQWVTVPVTRRWSNKVQTVRLGFDPVVSPHFYVFEFQLDEDDDVDDDDDDHDGHALGVKIYSSAIGVWIDKQSGWSMRIVLQTNFKSIFLDGVLYVIATQCVIGTVDVKGETWSIIEFPRSEGSPFYDTHAGFLDLSQGRLHFANVDDMVGDKLAIWVLEDKDSEEWTLKHTVRFKHLVGSKRVQFGFFDFIVVAIHPDCNMVFFVFGPERTLMSYDMDSREVSIISNLGYNEIEHFLPYVPLLSKSLPDCVNQ</sequence>
<dbReference type="Pfam" id="PF24750">
    <property type="entry name" value="b-prop_At3g26010-like"/>
    <property type="match status" value="1"/>
</dbReference>
<feature type="compositionally biased region" description="Basic and acidic residues" evidence="1">
    <location>
        <begin position="1"/>
        <end position="12"/>
    </location>
</feature>
<gene>
    <name evidence="3" type="ORF">URODEC1_LOCUS4119</name>
</gene>
<dbReference type="PANTHER" id="PTHR35546">
    <property type="entry name" value="F-BOX PROTEIN INTERACTION DOMAIN PROTEIN-RELATED"/>
    <property type="match status" value="1"/>
</dbReference>
<protein>
    <recommendedName>
        <fullName evidence="2">F-box protein At3g26010-like beta-propeller domain-containing protein</fullName>
    </recommendedName>
</protein>
<dbReference type="InterPro" id="IPR056592">
    <property type="entry name" value="Beta-prop_At3g26010-like"/>
</dbReference>
<dbReference type="InterPro" id="IPR055290">
    <property type="entry name" value="At3g26010-like"/>
</dbReference>
<evidence type="ECO:0000259" key="2">
    <source>
        <dbReference type="Pfam" id="PF24750"/>
    </source>
</evidence>
<evidence type="ECO:0000313" key="3">
    <source>
        <dbReference type="EMBL" id="CAL4892085.1"/>
    </source>
</evidence>
<dbReference type="NCBIfam" id="TIGR01640">
    <property type="entry name" value="F_box_assoc_1"/>
    <property type="match status" value="1"/>
</dbReference>
<evidence type="ECO:0000313" key="4">
    <source>
        <dbReference type="Proteomes" id="UP001497457"/>
    </source>
</evidence>